<dbReference type="KEGG" id="naer:MJ1_0352"/>
<dbReference type="GO" id="GO:0006487">
    <property type="term" value="P:protein N-linked glycosylation"/>
    <property type="evidence" value="ECO:0007669"/>
    <property type="project" value="TreeGrafter"/>
</dbReference>
<reference evidence="3" key="1">
    <citation type="journal article" date="2022" name="Int. J. Syst. Evol. Microbiol.">
        <title>Nanobdella aerobiophila gen. nov., sp. nov., a thermoacidophilic, obligate ectosymbiotic archaeon, and proposal of Nanobdellaceae fam. nov., Nanobdellales ord. nov. and Nanobdellia class. nov.</title>
        <authorList>
            <person name="Kato S."/>
            <person name="Ogasawara A."/>
            <person name="Itoh T."/>
            <person name="Sakai H.D."/>
            <person name="Shimizu M."/>
            <person name="Yuki M."/>
            <person name="Kaneko M."/>
            <person name="Takashina T."/>
            <person name="Ohkuma M."/>
        </authorList>
    </citation>
    <scope>NUCLEOTIDE SEQUENCE [LARGE SCALE GENOMIC DNA]</scope>
    <source>
        <strain evidence="3">MJ1</strain>
    </source>
</reference>
<evidence type="ECO:0000313" key="3">
    <source>
        <dbReference type="Proteomes" id="UP001055553"/>
    </source>
</evidence>
<dbReference type="Proteomes" id="UP001055553">
    <property type="component" value="Chromosome"/>
</dbReference>
<dbReference type="InterPro" id="IPR029044">
    <property type="entry name" value="Nucleotide-diphossugar_trans"/>
</dbReference>
<dbReference type="PANTHER" id="PTHR10859">
    <property type="entry name" value="GLYCOSYL TRANSFERASE"/>
    <property type="match status" value="1"/>
</dbReference>
<dbReference type="Pfam" id="PF00535">
    <property type="entry name" value="Glycos_transf_2"/>
    <property type="match status" value="1"/>
</dbReference>
<dbReference type="PANTHER" id="PTHR10859:SF91">
    <property type="entry name" value="DOLICHYL-PHOSPHATE BETA-GLUCOSYLTRANSFERASE"/>
    <property type="match status" value="1"/>
</dbReference>
<evidence type="ECO:0000313" key="2">
    <source>
        <dbReference type="EMBL" id="BBL45516.1"/>
    </source>
</evidence>
<evidence type="ECO:0000259" key="1">
    <source>
        <dbReference type="Pfam" id="PF00535"/>
    </source>
</evidence>
<dbReference type="RefSeq" id="WP_258393544.1">
    <property type="nucleotide sequence ID" value="NZ_AP019769.1"/>
</dbReference>
<sequence length="253" mass="30037">MDFDDSSTLIIIPAYNEEKRISKCLDKYIKTGFHILVVFDGNDNTDKIVLEYSKKYKNIHLLKFENKLGKGGAIIEGIKWGLKNKYKYFILSDADASIDYLGIKKIREKLNKYDFVYTKRLIKNYPLYRKILSKIYVLLNWILLPETLLIDDIQSGYKGFNYRTAYYFVNNSIITGFAYDSNMFVDAFYHRSSINKIYVYWKYDEESIFIKKLLKNISAMFFSLTKIRIYYSPFRFMLNKLKPAEGKIYSKVK</sequence>
<gene>
    <name evidence="2" type="ORF">MJ1_0352</name>
</gene>
<keyword evidence="3" id="KW-1185">Reference proteome</keyword>
<dbReference type="AlphaFoldDB" id="A0A915SSN6"/>
<dbReference type="SUPFAM" id="SSF53448">
    <property type="entry name" value="Nucleotide-diphospho-sugar transferases"/>
    <property type="match status" value="1"/>
</dbReference>
<dbReference type="EMBL" id="AP019769">
    <property type="protein sequence ID" value="BBL45516.1"/>
    <property type="molecule type" value="Genomic_DNA"/>
</dbReference>
<dbReference type="Gene3D" id="3.90.550.10">
    <property type="entry name" value="Spore Coat Polysaccharide Biosynthesis Protein SpsA, Chain A"/>
    <property type="match status" value="1"/>
</dbReference>
<accession>A0A915SSN6</accession>
<organism evidence="2 3">
    <name type="scientific">Nanobdella aerobiophila</name>
    <dbReference type="NCBI Taxonomy" id="2586965"/>
    <lineage>
        <taxon>Archaea</taxon>
        <taxon>Nanobdellota</taxon>
        <taxon>Nanobdellia</taxon>
        <taxon>Nanobdellales</taxon>
        <taxon>Nanobdellaceae</taxon>
        <taxon>Nanobdella</taxon>
    </lineage>
</organism>
<protein>
    <submittedName>
        <fullName evidence="2">Glycosyltransferase AglD</fullName>
    </submittedName>
</protein>
<dbReference type="InterPro" id="IPR001173">
    <property type="entry name" value="Glyco_trans_2-like"/>
</dbReference>
<proteinExistence type="predicted"/>
<dbReference type="GeneID" id="74568301"/>
<feature type="domain" description="Glycosyltransferase 2-like" evidence="1">
    <location>
        <begin position="10"/>
        <end position="141"/>
    </location>
</feature>
<name>A0A915SSN6_9ARCH</name>